<comment type="caution">
    <text evidence="1">The sequence shown here is derived from an EMBL/GenBank/DDBJ whole genome shotgun (WGS) entry which is preliminary data.</text>
</comment>
<evidence type="ECO:0000313" key="2">
    <source>
        <dbReference type="Proteomes" id="UP001605036"/>
    </source>
</evidence>
<keyword evidence="2" id="KW-1185">Reference proteome</keyword>
<gene>
    <name evidence="1" type="ORF">R1flu_019809</name>
</gene>
<dbReference type="EMBL" id="JBHFFA010000001">
    <property type="protein sequence ID" value="KAL2651681.1"/>
    <property type="molecule type" value="Genomic_DNA"/>
</dbReference>
<evidence type="ECO:0000313" key="1">
    <source>
        <dbReference type="EMBL" id="KAL2651681.1"/>
    </source>
</evidence>
<proteinExistence type="predicted"/>
<reference evidence="1 2" key="1">
    <citation type="submission" date="2024-09" db="EMBL/GenBank/DDBJ databases">
        <title>Chromosome-scale assembly of Riccia fluitans.</title>
        <authorList>
            <person name="Paukszto L."/>
            <person name="Sawicki J."/>
            <person name="Karawczyk K."/>
            <person name="Piernik-Szablinska J."/>
            <person name="Szczecinska M."/>
            <person name="Mazdziarz M."/>
        </authorList>
    </citation>
    <scope>NUCLEOTIDE SEQUENCE [LARGE SCALE GENOMIC DNA]</scope>
    <source>
        <strain evidence="1">Rf_01</strain>
        <tissue evidence="1">Aerial parts of the thallus</tissue>
    </source>
</reference>
<dbReference type="AlphaFoldDB" id="A0ABD1ZLW7"/>
<protein>
    <submittedName>
        <fullName evidence="1">Uncharacterized protein</fullName>
    </submittedName>
</protein>
<accession>A0ABD1ZLW7</accession>
<name>A0ABD1ZLW7_9MARC</name>
<sequence>MQEREVQVRLGSAFLSLGTVRDFNVADGLTQKISLGGLSGWTLYEVAEVSLKREMRSGGSEKDPLRVERGTCRTKDCIWINSRKQVSAAERYSSL</sequence>
<dbReference type="Proteomes" id="UP001605036">
    <property type="component" value="Unassembled WGS sequence"/>
</dbReference>
<organism evidence="1 2">
    <name type="scientific">Riccia fluitans</name>
    <dbReference type="NCBI Taxonomy" id="41844"/>
    <lineage>
        <taxon>Eukaryota</taxon>
        <taxon>Viridiplantae</taxon>
        <taxon>Streptophyta</taxon>
        <taxon>Embryophyta</taxon>
        <taxon>Marchantiophyta</taxon>
        <taxon>Marchantiopsida</taxon>
        <taxon>Marchantiidae</taxon>
        <taxon>Marchantiales</taxon>
        <taxon>Ricciaceae</taxon>
        <taxon>Riccia</taxon>
    </lineage>
</organism>